<name>A0ABW0URV8_9ACTN</name>
<dbReference type="InterPro" id="IPR010982">
    <property type="entry name" value="Lambda_DNA-bd_dom_sf"/>
</dbReference>
<dbReference type="CDD" id="cd00093">
    <property type="entry name" value="HTH_XRE"/>
    <property type="match status" value="1"/>
</dbReference>
<dbReference type="SUPFAM" id="SSF47413">
    <property type="entry name" value="lambda repressor-like DNA-binding domains"/>
    <property type="match status" value="1"/>
</dbReference>
<dbReference type="SMART" id="SM00530">
    <property type="entry name" value="HTH_XRE"/>
    <property type="match status" value="1"/>
</dbReference>
<evidence type="ECO:0000313" key="3">
    <source>
        <dbReference type="EMBL" id="MFC5635372.1"/>
    </source>
</evidence>
<dbReference type="Gene3D" id="3.40.50.300">
    <property type="entry name" value="P-loop containing nucleotide triphosphate hydrolases"/>
    <property type="match status" value="1"/>
</dbReference>
<dbReference type="Gene3D" id="1.10.260.40">
    <property type="entry name" value="lambda repressor-like DNA-binding domains"/>
    <property type="match status" value="1"/>
</dbReference>
<dbReference type="SUPFAM" id="SSF52540">
    <property type="entry name" value="P-loop containing nucleoside triphosphate hydrolases"/>
    <property type="match status" value="1"/>
</dbReference>
<dbReference type="PROSITE" id="PS50943">
    <property type="entry name" value="HTH_CROC1"/>
    <property type="match status" value="1"/>
</dbReference>
<organism evidence="3 4">
    <name type="scientific">Streptomyces bullii</name>
    <dbReference type="NCBI Taxonomy" id="349910"/>
    <lineage>
        <taxon>Bacteria</taxon>
        <taxon>Bacillati</taxon>
        <taxon>Actinomycetota</taxon>
        <taxon>Actinomycetes</taxon>
        <taxon>Kitasatosporales</taxon>
        <taxon>Streptomycetaceae</taxon>
        <taxon>Streptomyces</taxon>
    </lineage>
</organism>
<keyword evidence="4" id="KW-1185">Reference proteome</keyword>
<feature type="region of interest" description="Disordered" evidence="1">
    <location>
        <begin position="81"/>
        <end position="116"/>
    </location>
</feature>
<dbReference type="Proteomes" id="UP001596154">
    <property type="component" value="Unassembled WGS sequence"/>
</dbReference>
<accession>A0ABW0URV8</accession>
<dbReference type="PANTHER" id="PTHR47691">
    <property type="entry name" value="REGULATOR-RELATED"/>
    <property type="match status" value="1"/>
</dbReference>
<comment type="caution">
    <text evidence="3">The sequence shown here is derived from an EMBL/GenBank/DDBJ whole genome shotgun (WGS) entry which is preliminary data.</text>
</comment>
<feature type="domain" description="HTH cro/C1-type" evidence="2">
    <location>
        <begin position="22"/>
        <end position="77"/>
    </location>
</feature>
<reference evidence="4" key="1">
    <citation type="journal article" date="2019" name="Int. J. Syst. Evol. Microbiol.">
        <title>The Global Catalogue of Microorganisms (GCM) 10K type strain sequencing project: providing services to taxonomists for standard genome sequencing and annotation.</title>
        <authorList>
            <consortium name="The Broad Institute Genomics Platform"/>
            <consortium name="The Broad Institute Genome Sequencing Center for Infectious Disease"/>
            <person name="Wu L."/>
            <person name="Ma J."/>
        </authorList>
    </citation>
    <scope>NUCLEOTIDE SEQUENCE [LARGE SCALE GENOMIC DNA]</scope>
    <source>
        <strain evidence="4">CGMCC 4.7248</strain>
    </source>
</reference>
<sequence>MQIPSESFPFHRTDMHSLRDFLLHQRRVSGWTQEELSERSGVSVRTIRNLETGANTNPRRSSVALLLSAFGASTAALTEVPPLEGGWPAGPAPHADLPRPGPSGPPPWRGPRPLPDPLVGRQADVRHVLAAVQRSRLVVLTGTCGVGKTRLALAAAARLLPLFSGGVAVAELHDCPPEHVDPHLAARELDRITGELTDWDGSTRDDPSARRQLLVLDSAEHVVQQTARVARRLLDEHPGLHLLVTSRRTLAVGAAETWEVEPLRADLQGGGDASVPSAVELLLRRVQSSLPTLDLSSRLPLVSRLCGLLDGIPLSIEIAAQRLRSLPLTSLLHDGTLFHLLDHVDAGDLSRHRTLSGSVRWSYELLPAAHRELLHRLAALPDPFSLDDALTVRQPAGPARAPHIAHLLAELADASLVQIHRERQYTYRIPALVRHFVAQLDGTPKSSAPQRVLIPERHRSLADDGAWRSAS</sequence>
<feature type="compositionally biased region" description="Pro residues" evidence="1">
    <location>
        <begin position="99"/>
        <end position="116"/>
    </location>
</feature>
<proteinExistence type="predicted"/>
<dbReference type="RefSeq" id="WP_381021852.1">
    <property type="nucleotide sequence ID" value="NZ_JBHSNY010000005.1"/>
</dbReference>
<dbReference type="InterPro" id="IPR001387">
    <property type="entry name" value="Cro/C1-type_HTH"/>
</dbReference>
<dbReference type="PANTHER" id="PTHR47691:SF3">
    <property type="entry name" value="HTH-TYPE TRANSCRIPTIONAL REGULATOR RV0890C-RELATED"/>
    <property type="match status" value="1"/>
</dbReference>
<protein>
    <submittedName>
        <fullName evidence="3">ATP-binding protein</fullName>
    </submittedName>
</protein>
<keyword evidence="3" id="KW-0547">Nucleotide-binding</keyword>
<dbReference type="EMBL" id="JBHSNY010000005">
    <property type="protein sequence ID" value="MFC5635372.1"/>
    <property type="molecule type" value="Genomic_DNA"/>
</dbReference>
<dbReference type="InterPro" id="IPR027417">
    <property type="entry name" value="P-loop_NTPase"/>
</dbReference>
<gene>
    <name evidence="3" type="ORF">ACFPZJ_16560</name>
</gene>
<keyword evidence="3" id="KW-0067">ATP-binding</keyword>
<dbReference type="GO" id="GO:0005524">
    <property type="term" value="F:ATP binding"/>
    <property type="evidence" value="ECO:0007669"/>
    <property type="project" value="UniProtKB-KW"/>
</dbReference>
<dbReference type="Pfam" id="PF01381">
    <property type="entry name" value="HTH_3"/>
    <property type="match status" value="1"/>
</dbReference>
<evidence type="ECO:0000313" key="4">
    <source>
        <dbReference type="Proteomes" id="UP001596154"/>
    </source>
</evidence>
<evidence type="ECO:0000259" key="2">
    <source>
        <dbReference type="PROSITE" id="PS50943"/>
    </source>
</evidence>
<evidence type="ECO:0000256" key="1">
    <source>
        <dbReference type="SAM" id="MobiDB-lite"/>
    </source>
</evidence>